<evidence type="ECO:0000313" key="3">
    <source>
        <dbReference type="Proteomes" id="UP000799118"/>
    </source>
</evidence>
<feature type="compositionally biased region" description="Low complexity" evidence="1">
    <location>
        <begin position="245"/>
        <end position="266"/>
    </location>
</feature>
<evidence type="ECO:0000313" key="2">
    <source>
        <dbReference type="EMBL" id="KAE9402571.1"/>
    </source>
</evidence>
<feature type="region of interest" description="Disordered" evidence="1">
    <location>
        <begin position="83"/>
        <end position="112"/>
    </location>
</feature>
<dbReference type="AlphaFoldDB" id="A0A6A4HX62"/>
<dbReference type="EMBL" id="ML769433">
    <property type="protein sequence ID" value="KAE9402571.1"/>
    <property type="molecule type" value="Genomic_DNA"/>
</dbReference>
<feature type="compositionally biased region" description="Basic residues" evidence="1">
    <location>
        <begin position="33"/>
        <end position="50"/>
    </location>
</feature>
<accession>A0A6A4HX62</accession>
<feature type="compositionally biased region" description="Low complexity" evidence="1">
    <location>
        <begin position="97"/>
        <end position="112"/>
    </location>
</feature>
<organism evidence="2 3">
    <name type="scientific">Gymnopus androsaceus JB14</name>
    <dbReference type="NCBI Taxonomy" id="1447944"/>
    <lineage>
        <taxon>Eukaryota</taxon>
        <taxon>Fungi</taxon>
        <taxon>Dikarya</taxon>
        <taxon>Basidiomycota</taxon>
        <taxon>Agaricomycotina</taxon>
        <taxon>Agaricomycetes</taxon>
        <taxon>Agaricomycetidae</taxon>
        <taxon>Agaricales</taxon>
        <taxon>Marasmiineae</taxon>
        <taxon>Omphalotaceae</taxon>
        <taxon>Gymnopus</taxon>
    </lineage>
</organism>
<feature type="compositionally biased region" description="Basic and acidic residues" evidence="1">
    <location>
        <begin position="53"/>
        <end position="67"/>
    </location>
</feature>
<feature type="region of interest" description="Disordered" evidence="1">
    <location>
        <begin position="243"/>
        <end position="271"/>
    </location>
</feature>
<reference evidence="2" key="1">
    <citation type="journal article" date="2019" name="Environ. Microbiol.">
        <title>Fungal ecological strategies reflected in gene transcription - a case study of two litter decomposers.</title>
        <authorList>
            <person name="Barbi F."/>
            <person name="Kohler A."/>
            <person name="Barry K."/>
            <person name="Baskaran P."/>
            <person name="Daum C."/>
            <person name="Fauchery L."/>
            <person name="Ihrmark K."/>
            <person name="Kuo A."/>
            <person name="LaButti K."/>
            <person name="Lipzen A."/>
            <person name="Morin E."/>
            <person name="Grigoriev I.V."/>
            <person name="Henrissat B."/>
            <person name="Lindahl B."/>
            <person name="Martin F."/>
        </authorList>
    </citation>
    <scope>NUCLEOTIDE SEQUENCE</scope>
    <source>
        <strain evidence="2">JB14</strain>
    </source>
</reference>
<proteinExistence type="predicted"/>
<dbReference type="Proteomes" id="UP000799118">
    <property type="component" value="Unassembled WGS sequence"/>
</dbReference>
<evidence type="ECO:0000256" key="1">
    <source>
        <dbReference type="SAM" id="MobiDB-lite"/>
    </source>
</evidence>
<protein>
    <submittedName>
        <fullName evidence="2">Uncharacterized protein</fullName>
    </submittedName>
</protein>
<feature type="region of interest" description="Disordered" evidence="1">
    <location>
        <begin position="33"/>
        <end position="67"/>
    </location>
</feature>
<sequence>MPDLKRRRKVEEVSTEEGVDIKRFKVEESSLLKSRKKTGTSKNFKKKSVSRTRISEKPYRKTSKLRERDTLREVTNVEMSFAVEPSPSRTARHLLDSPFSSDSIPSPEIPSSNEDSLQVVQISESTFTPQVSPALVHDDPPSPLSLHTPAARYSAEDVALDTDDLQSARSTDTTWPNHNPPRLISNRHSFQSVAQAVAFWNQPSNFPINPTTATATTTTTTTTSLLPRASPIRVSQWRPDSVWFSPPRSKPSSSPPLMSATSTSSTPSPPSPISRVAFTIHLDLSHPYFRQSLDFCQSRLRRCSKCST</sequence>
<name>A0A6A4HX62_9AGAR</name>
<keyword evidence="3" id="KW-1185">Reference proteome</keyword>
<gene>
    <name evidence="2" type="ORF">BT96DRAFT_542285</name>
</gene>